<sequence>MTQELAVESWGYKQISIQKYSYKWTISNFHFHLERMQGANIKSPTFSSGANDTLEWCMKIHLNGVDEESKGYLSVSLWLLSCPKKPVWAKFQLWIINAEGEKSLTIKSPEFFRFLQNQHWAYKKFIPRDFLLSLEPWLLPDTKLTLLCTMDVVQETFCISGESTMPGIQVPRCTMADELGELWENPNFTDCCLVVAGQEFQAHKAILAARSPVFRAMFEHDMEESRKIRIEIDDLELQVFKAMMRFIYTGEAPDLHSMADNVLAAANKYGLVRLKVMCEDALCKDLSVETAARTLVLADLHNAEQLKTQALDFITHHASAVSETTSWKKMVGSYPHLLAEAYSSLASAHCSLLEPPCKRLKQS</sequence>
<dbReference type="InterPro" id="IPR056423">
    <property type="entry name" value="BACK_BPM_SPOP"/>
</dbReference>
<comment type="pathway">
    <text evidence="2">Protein modification; protein ubiquitination.</text>
</comment>
<dbReference type="SMART" id="SM00061">
    <property type="entry name" value="MATH"/>
    <property type="match status" value="1"/>
</dbReference>
<feature type="domain" description="BTB" evidence="6">
    <location>
        <begin position="189"/>
        <end position="251"/>
    </location>
</feature>
<dbReference type="PROSITE" id="PS50097">
    <property type="entry name" value="BTB"/>
    <property type="match status" value="1"/>
</dbReference>
<feature type="domain" description="MATH" evidence="7">
    <location>
        <begin position="19"/>
        <end position="150"/>
    </location>
</feature>
<dbReference type="Gene3D" id="6.20.250.50">
    <property type="match status" value="1"/>
</dbReference>
<name>A0ABM2XXR8_MESAU</name>
<dbReference type="InterPro" id="IPR011333">
    <property type="entry name" value="SKP1/BTB/POZ_sf"/>
</dbReference>
<dbReference type="InterPro" id="IPR002083">
    <property type="entry name" value="MATH/TRAF_dom"/>
</dbReference>
<dbReference type="Pfam" id="PF24570">
    <property type="entry name" value="BACK_BPM_SPOP"/>
    <property type="match status" value="1"/>
</dbReference>
<accession>A0ABM2XXR8</accession>
<dbReference type="Gene3D" id="3.30.710.10">
    <property type="entry name" value="Potassium Channel Kv1.1, Chain A"/>
    <property type="match status" value="1"/>
</dbReference>
<keyword evidence="5" id="KW-0539">Nucleus</keyword>
<protein>
    <submittedName>
        <fullName evidence="9">Speckle-type POZ protein-like</fullName>
    </submittedName>
</protein>
<evidence type="ECO:0000256" key="2">
    <source>
        <dbReference type="ARBA" id="ARBA00004906"/>
    </source>
</evidence>
<dbReference type="Proteomes" id="UP000886700">
    <property type="component" value="Unplaced"/>
</dbReference>
<dbReference type="Pfam" id="PF22486">
    <property type="entry name" value="MATH_2"/>
    <property type="match status" value="1"/>
</dbReference>
<organism evidence="8 9">
    <name type="scientific">Mesocricetus auratus</name>
    <name type="common">Golden hamster</name>
    <dbReference type="NCBI Taxonomy" id="10036"/>
    <lineage>
        <taxon>Eukaryota</taxon>
        <taxon>Metazoa</taxon>
        <taxon>Chordata</taxon>
        <taxon>Craniata</taxon>
        <taxon>Vertebrata</taxon>
        <taxon>Euteleostomi</taxon>
        <taxon>Mammalia</taxon>
        <taxon>Eutheria</taxon>
        <taxon>Euarchontoglires</taxon>
        <taxon>Glires</taxon>
        <taxon>Rodentia</taxon>
        <taxon>Myomorpha</taxon>
        <taxon>Muroidea</taxon>
        <taxon>Cricetidae</taxon>
        <taxon>Cricetinae</taxon>
        <taxon>Mesocricetus</taxon>
    </lineage>
</organism>
<evidence type="ECO:0000259" key="7">
    <source>
        <dbReference type="PROSITE" id="PS50144"/>
    </source>
</evidence>
<evidence type="ECO:0000256" key="4">
    <source>
        <dbReference type="ARBA" id="ARBA00022786"/>
    </source>
</evidence>
<dbReference type="InterPro" id="IPR000210">
    <property type="entry name" value="BTB/POZ_dom"/>
</dbReference>
<dbReference type="PANTHER" id="PTHR24413">
    <property type="entry name" value="SPECKLE-TYPE POZ PROTEIN"/>
    <property type="match status" value="1"/>
</dbReference>
<comment type="similarity">
    <text evidence="3">Belongs to the Tdpoz family.</text>
</comment>
<evidence type="ECO:0000256" key="5">
    <source>
        <dbReference type="ARBA" id="ARBA00023242"/>
    </source>
</evidence>
<dbReference type="PROSITE" id="PS50144">
    <property type="entry name" value="MATH"/>
    <property type="match status" value="1"/>
</dbReference>
<reference evidence="9" key="1">
    <citation type="submission" date="2025-08" db="UniProtKB">
        <authorList>
            <consortium name="RefSeq"/>
        </authorList>
    </citation>
    <scope>IDENTIFICATION</scope>
    <source>
        <tissue evidence="9">Liver</tissue>
    </source>
</reference>
<evidence type="ECO:0000256" key="3">
    <source>
        <dbReference type="ARBA" id="ARBA00010846"/>
    </source>
</evidence>
<dbReference type="GeneID" id="121142218"/>
<evidence type="ECO:0000313" key="9">
    <source>
        <dbReference type="RefSeq" id="XP_040607441.1"/>
    </source>
</evidence>
<dbReference type="InterPro" id="IPR008974">
    <property type="entry name" value="TRAF-like"/>
</dbReference>
<dbReference type="Gene3D" id="6.10.250.3030">
    <property type="match status" value="1"/>
</dbReference>
<dbReference type="RefSeq" id="XP_040607441.1">
    <property type="nucleotide sequence ID" value="XM_040751507.1"/>
</dbReference>
<dbReference type="SMART" id="SM00225">
    <property type="entry name" value="BTB"/>
    <property type="match status" value="1"/>
</dbReference>
<dbReference type="Gene3D" id="2.60.210.10">
    <property type="entry name" value="Apoptosis, Tumor Necrosis Factor Receptor Associated Protein 2, Chain A"/>
    <property type="match status" value="1"/>
</dbReference>
<evidence type="ECO:0000259" key="6">
    <source>
        <dbReference type="PROSITE" id="PS50097"/>
    </source>
</evidence>
<evidence type="ECO:0000256" key="1">
    <source>
        <dbReference type="ARBA" id="ARBA00004123"/>
    </source>
</evidence>
<comment type="subcellular location">
    <subcellularLocation>
        <location evidence="1">Nucleus</location>
    </subcellularLocation>
</comment>
<keyword evidence="8" id="KW-1185">Reference proteome</keyword>
<dbReference type="SUPFAM" id="SSF54695">
    <property type="entry name" value="POZ domain"/>
    <property type="match status" value="1"/>
</dbReference>
<evidence type="ECO:0000313" key="8">
    <source>
        <dbReference type="Proteomes" id="UP000886700"/>
    </source>
</evidence>
<dbReference type="Pfam" id="PF00651">
    <property type="entry name" value="BTB"/>
    <property type="match status" value="1"/>
</dbReference>
<dbReference type="SUPFAM" id="SSF49599">
    <property type="entry name" value="TRAF domain-like"/>
    <property type="match status" value="1"/>
</dbReference>
<gene>
    <name evidence="9" type="primary">LOC121142218</name>
</gene>
<keyword evidence="4" id="KW-0833">Ubl conjugation pathway</keyword>
<proteinExistence type="inferred from homology"/>